<evidence type="ECO:0000313" key="3">
    <source>
        <dbReference type="EMBL" id="GIG48680.1"/>
    </source>
</evidence>
<evidence type="ECO:0000256" key="1">
    <source>
        <dbReference type="SAM" id="MobiDB-lite"/>
    </source>
</evidence>
<feature type="signal peptide" evidence="2">
    <location>
        <begin position="1"/>
        <end position="22"/>
    </location>
</feature>
<protein>
    <recommendedName>
        <fullName evidence="5">Lipoprotein</fullName>
    </recommendedName>
</protein>
<organism evidence="3 4">
    <name type="scientific">Dactylosporangium siamense</name>
    <dbReference type="NCBI Taxonomy" id="685454"/>
    <lineage>
        <taxon>Bacteria</taxon>
        <taxon>Bacillati</taxon>
        <taxon>Actinomycetota</taxon>
        <taxon>Actinomycetes</taxon>
        <taxon>Micromonosporales</taxon>
        <taxon>Micromonosporaceae</taxon>
        <taxon>Dactylosporangium</taxon>
    </lineage>
</organism>
<reference evidence="3" key="1">
    <citation type="submission" date="2021-01" db="EMBL/GenBank/DDBJ databases">
        <title>Whole genome shotgun sequence of Dactylosporangium siamense NBRC 106093.</title>
        <authorList>
            <person name="Komaki H."/>
            <person name="Tamura T."/>
        </authorList>
    </citation>
    <scope>NUCLEOTIDE SEQUENCE</scope>
    <source>
        <strain evidence="3">NBRC 106093</strain>
    </source>
</reference>
<name>A0A919PUI8_9ACTN</name>
<sequence length="209" mass="21182">MRPARLPAAALVAALALGGLSACSPPSEPLLAVGRNPAGRPILHIQACPGGTVHGVYLRGPEPAPSAPPSAVTPAPGGTAPSTAGGASGSWPAGWAVGGPATGGAQGDIWRVANVSDTGQAWTIEIGTTPQGWQDTPIWGLPPGPPHLSSTGSYTAYVSSAQPDITWVDFTLDDLDGLKDGEVWTHKGHSLDERAMTLEAFREQATAAC</sequence>
<dbReference type="AlphaFoldDB" id="A0A919PUI8"/>
<evidence type="ECO:0008006" key="5">
    <source>
        <dbReference type="Google" id="ProtNLM"/>
    </source>
</evidence>
<keyword evidence="2" id="KW-0732">Signal</keyword>
<dbReference type="Proteomes" id="UP000660611">
    <property type="component" value="Unassembled WGS sequence"/>
</dbReference>
<evidence type="ECO:0000313" key="4">
    <source>
        <dbReference type="Proteomes" id="UP000660611"/>
    </source>
</evidence>
<keyword evidence="4" id="KW-1185">Reference proteome</keyword>
<dbReference type="PROSITE" id="PS51257">
    <property type="entry name" value="PROKAR_LIPOPROTEIN"/>
    <property type="match status" value="1"/>
</dbReference>
<feature type="chain" id="PRO_5036860213" description="Lipoprotein" evidence="2">
    <location>
        <begin position="23"/>
        <end position="209"/>
    </location>
</feature>
<dbReference type="RefSeq" id="WP_203850378.1">
    <property type="nucleotide sequence ID" value="NZ_BAAAVW010000023.1"/>
</dbReference>
<evidence type="ECO:0000256" key="2">
    <source>
        <dbReference type="SAM" id="SignalP"/>
    </source>
</evidence>
<accession>A0A919PUI8</accession>
<comment type="caution">
    <text evidence="3">The sequence shown here is derived from an EMBL/GenBank/DDBJ whole genome shotgun (WGS) entry which is preliminary data.</text>
</comment>
<feature type="compositionally biased region" description="Low complexity" evidence="1">
    <location>
        <begin position="69"/>
        <end position="95"/>
    </location>
</feature>
<feature type="region of interest" description="Disordered" evidence="1">
    <location>
        <begin position="58"/>
        <end position="102"/>
    </location>
</feature>
<proteinExistence type="predicted"/>
<gene>
    <name evidence="3" type="ORF">Dsi01nite_067210</name>
</gene>
<dbReference type="EMBL" id="BONQ01000107">
    <property type="protein sequence ID" value="GIG48680.1"/>
    <property type="molecule type" value="Genomic_DNA"/>
</dbReference>